<evidence type="ECO:0000256" key="2">
    <source>
        <dbReference type="ARBA" id="ARBA00004584"/>
    </source>
</evidence>
<evidence type="ECO:0000256" key="1">
    <source>
        <dbReference type="ARBA" id="ARBA00004123"/>
    </source>
</evidence>
<evidence type="ECO:0000256" key="5">
    <source>
        <dbReference type="ARBA" id="ARBA00023242"/>
    </source>
</evidence>
<dbReference type="EMBL" id="HE650823">
    <property type="protein sequence ID" value="CCF57180.1"/>
    <property type="molecule type" value="Genomic_DNA"/>
</dbReference>
<keyword evidence="9" id="KW-1185">Reference proteome</keyword>
<dbReference type="eggNOG" id="ENOG502RXWX">
    <property type="taxonomic scope" value="Eukaryota"/>
</dbReference>
<evidence type="ECO:0000313" key="9">
    <source>
        <dbReference type="Proteomes" id="UP000005220"/>
    </source>
</evidence>
<dbReference type="HOGENOM" id="CLU_068734_0_0_1"/>
<proteinExistence type="inferred from homology"/>
<keyword evidence="6" id="KW-0137">Centromere</keyword>
<dbReference type="InterPro" id="IPR018464">
    <property type="entry name" value="CENP-O"/>
</dbReference>
<evidence type="ECO:0000313" key="8">
    <source>
        <dbReference type="EMBL" id="CCF57180.1"/>
    </source>
</evidence>
<dbReference type="CDD" id="cd23834">
    <property type="entry name" value="DRWD-C_Mcm21"/>
    <property type="match status" value="1"/>
</dbReference>
<evidence type="ECO:0000256" key="3">
    <source>
        <dbReference type="ARBA" id="ARBA00007321"/>
    </source>
</evidence>
<dbReference type="GO" id="GO:0071459">
    <property type="term" value="P:protein localization to chromosome, centromeric region"/>
    <property type="evidence" value="ECO:0007669"/>
    <property type="project" value="EnsemblFungi"/>
</dbReference>
<dbReference type="GO" id="GO:1905262">
    <property type="term" value="P:negative regulation of meiotic DNA double-strand break formation involved in reciprocal meiotic recombination"/>
    <property type="evidence" value="ECO:0007669"/>
    <property type="project" value="EnsemblFungi"/>
</dbReference>
<dbReference type="Pfam" id="PF09496">
    <property type="entry name" value="CENP-O"/>
    <property type="match status" value="1"/>
</dbReference>
<name>H2AS30_KAZAF</name>
<keyword evidence="4" id="KW-0158">Chromosome</keyword>
<dbReference type="GO" id="GO:0000817">
    <property type="term" value="C:COMA complex"/>
    <property type="evidence" value="ECO:0007669"/>
    <property type="project" value="EnsemblFungi"/>
</dbReference>
<comment type="subcellular location">
    <subcellularLocation>
        <location evidence="2">Chromosome</location>
        <location evidence="2">Centromere</location>
    </subcellularLocation>
    <subcellularLocation>
        <location evidence="1">Nucleus</location>
    </subcellularLocation>
</comment>
<sequence>MSNIEELEQDIASLRREKQPANTVMREFEELFQQFPQLRDLLYKEYKGPGDETLLEPLQDQNLVEKFQTPSRKRPKTKSSDNLPEDEWVLQNQVPLEHNLFDKSVGDILDTEILSSPSKRRQRLNGDDRSSIGNLPLDNLHDQIMVENIFRLFGITFFPVVDPSDLQMNIETQEMDTMREMLGIRLDIFDELSKKYDKPMYILLKKKIKSDTWDIFKHTIPSYIGVEKIFEEVSAGLAISYEDIYLFSKEIYLQLLKESARKGKLKKFEEKGLISNLRISLSSTKVSFSIGTFEIELYLQDNIIISCSFVKGIRDASVRSKWEVLFNGPLEDLEYKLRQLK</sequence>
<protein>
    <submittedName>
        <fullName evidence="8">Uncharacterized protein</fullName>
    </submittedName>
</protein>
<accession>H2AS30</accession>
<evidence type="ECO:0000256" key="6">
    <source>
        <dbReference type="ARBA" id="ARBA00023328"/>
    </source>
</evidence>
<dbReference type="RefSeq" id="XP_003956315.1">
    <property type="nucleotide sequence ID" value="XM_003956266.1"/>
</dbReference>
<dbReference type="KEGG" id="kaf:KAFR_0C01870"/>
<organism evidence="8 9">
    <name type="scientific">Kazachstania africana (strain ATCC 22294 / BCRC 22015 / CBS 2517 / CECT 1963 / NBRC 1671 / NRRL Y-8276)</name>
    <name type="common">Yeast</name>
    <name type="synonym">Kluyveromyces africanus</name>
    <dbReference type="NCBI Taxonomy" id="1071382"/>
    <lineage>
        <taxon>Eukaryota</taxon>
        <taxon>Fungi</taxon>
        <taxon>Dikarya</taxon>
        <taxon>Ascomycota</taxon>
        <taxon>Saccharomycotina</taxon>
        <taxon>Saccharomycetes</taxon>
        <taxon>Saccharomycetales</taxon>
        <taxon>Saccharomycetaceae</taxon>
        <taxon>Kazachstania</taxon>
    </lineage>
</organism>
<feature type="region of interest" description="Disordered" evidence="7">
    <location>
        <begin position="52"/>
        <end position="85"/>
    </location>
</feature>
<dbReference type="GeneID" id="13885099"/>
<dbReference type="OrthoDB" id="10050372at2759"/>
<dbReference type="Proteomes" id="UP000005220">
    <property type="component" value="Chromosome 3"/>
</dbReference>
<gene>
    <name evidence="8" type="primary">KAFR0C01870</name>
    <name evidence="8" type="ORF">KAFR_0C01870</name>
</gene>
<reference evidence="8 9" key="1">
    <citation type="journal article" date="2011" name="Proc. Natl. Acad. Sci. U.S.A.">
        <title>Evolutionary erosion of yeast sex chromosomes by mating-type switching accidents.</title>
        <authorList>
            <person name="Gordon J.L."/>
            <person name="Armisen D."/>
            <person name="Proux-Wera E."/>
            <person name="Oheigeartaigh S.S."/>
            <person name="Byrne K.P."/>
            <person name="Wolfe K.H."/>
        </authorList>
    </citation>
    <scope>NUCLEOTIDE SEQUENCE [LARGE SCALE GENOMIC DNA]</scope>
    <source>
        <strain evidence="9">ATCC 22294 / BCRC 22015 / CBS 2517 / CECT 1963 / NBRC 1671 / NRRL Y-8276</strain>
    </source>
</reference>
<evidence type="ECO:0000256" key="7">
    <source>
        <dbReference type="SAM" id="MobiDB-lite"/>
    </source>
</evidence>
<dbReference type="GO" id="GO:0034087">
    <property type="term" value="P:establishment of mitotic sister chromatid cohesion"/>
    <property type="evidence" value="ECO:0007669"/>
    <property type="project" value="EnsemblFungi"/>
</dbReference>
<dbReference type="FunCoup" id="H2AS30">
    <property type="interactions" value="110"/>
</dbReference>
<dbReference type="AlphaFoldDB" id="H2AS30"/>
<dbReference type="STRING" id="1071382.H2AS30"/>
<keyword evidence="5" id="KW-0539">Nucleus</keyword>
<evidence type="ECO:0000256" key="4">
    <source>
        <dbReference type="ARBA" id="ARBA00022454"/>
    </source>
</evidence>
<dbReference type="InParanoid" id="H2AS30"/>
<comment type="similarity">
    <text evidence="3">Belongs to the CENP-O/MCM21 family.</text>
</comment>